<dbReference type="PANTHER" id="PTHR43448:SF7">
    <property type="entry name" value="4-HYDROXYBENZOATE SOLANESYLTRANSFERASE"/>
    <property type="match status" value="1"/>
</dbReference>
<evidence type="ECO:0000256" key="2">
    <source>
        <dbReference type="ARBA" id="ARBA00004919"/>
    </source>
</evidence>
<dbReference type="InterPro" id="IPR030470">
    <property type="entry name" value="UbiA_prenylTrfase_CS"/>
</dbReference>
<dbReference type="InterPro" id="IPR006369">
    <property type="entry name" value="Protohaem_IX_farnesylTrfase"/>
</dbReference>
<evidence type="ECO:0000256" key="13">
    <source>
        <dbReference type="ARBA" id="ARBA00047690"/>
    </source>
</evidence>
<dbReference type="NCBIfam" id="TIGR01473">
    <property type="entry name" value="cyoE_ctaB"/>
    <property type="match status" value="1"/>
</dbReference>
<evidence type="ECO:0000313" key="17">
    <source>
        <dbReference type="Proteomes" id="UP001354649"/>
    </source>
</evidence>
<dbReference type="GO" id="GO:0048034">
    <property type="term" value="P:heme O biosynthetic process"/>
    <property type="evidence" value="ECO:0007669"/>
    <property type="project" value="UniProtKB-UniRule"/>
</dbReference>
<feature type="transmembrane region" description="Helical" evidence="14">
    <location>
        <begin position="191"/>
        <end position="213"/>
    </location>
</feature>
<feature type="transmembrane region" description="Helical" evidence="14">
    <location>
        <begin position="142"/>
        <end position="161"/>
    </location>
</feature>
<evidence type="ECO:0000256" key="10">
    <source>
        <dbReference type="ARBA" id="ARBA00030253"/>
    </source>
</evidence>
<keyword evidence="9 14" id="KW-0472">Membrane</keyword>
<evidence type="ECO:0000256" key="8">
    <source>
        <dbReference type="ARBA" id="ARBA00023133"/>
    </source>
</evidence>
<name>A0ABD5J593_9ACTN</name>
<reference evidence="16 17" key="1">
    <citation type="submission" date="2023-11" db="EMBL/GenBank/DDBJ databases">
        <title>30 novel species of actinomycetes from the DSMZ collection.</title>
        <authorList>
            <person name="Nouioui I."/>
        </authorList>
    </citation>
    <scope>NUCLEOTIDE SEQUENCE [LARGE SCALE GENOMIC DNA]</scope>
    <source>
        <strain evidence="16 17">DSM 41602</strain>
    </source>
</reference>
<feature type="transmembrane region" description="Helical" evidence="14">
    <location>
        <begin position="72"/>
        <end position="93"/>
    </location>
</feature>
<feature type="transmembrane region" description="Helical" evidence="14">
    <location>
        <begin position="298"/>
        <end position="317"/>
    </location>
</feature>
<evidence type="ECO:0000256" key="14">
    <source>
        <dbReference type="HAMAP-Rule" id="MF_00154"/>
    </source>
</evidence>
<evidence type="ECO:0000256" key="6">
    <source>
        <dbReference type="ARBA" id="ARBA00022692"/>
    </source>
</evidence>
<comment type="subcellular location">
    <subcellularLocation>
        <location evidence="1 14">Cell membrane</location>
        <topology evidence="1 14">Multi-pass membrane protein</topology>
    </subcellularLocation>
</comment>
<keyword evidence="8 14" id="KW-0350">Heme biosynthesis</keyword>
<dbReference type="InterPro" id="IPR000537">
    <property type="entry name" value="UbiA_prenyltransferase"/>
</dbReference>
<comment type="catalytic activity">
    <reaction evidence="13 14">
        <text>heme b + (2E,6E)-farnesyl diphosphate + H2O = Fe(II)-heme o + diphosphate</text>
        <dbReference type="Rhea" id="RHEA:28070"/>
        <dbReference type="ChEBI" id="CHEBI:15377"/>
        <dbReference type="ChEBI" id="CHEBI:33019"/>
        <dbReference type="ChEBI" id="CHEBI:60344"/>
        <dbReference type="ChEBI" id="CHEBI:60530"/>
        <dbReference type="ChEBI" id="CHEBI:175763"/>
        <dbReference type="EC" id="2.5.1.141"/>
    </reaction>
</comment>
<dbReference type="AlphaFoldDB" id="A0ABD5J593"/>
<feature type="transmembrane region" description="Helical" evidence="14">
    <location>
        <begin position="266"/>
        <end position="286"/>
    </location>
</feature>
<dbReference type="HAMAP" id="MF_00154">
    <property type="entry name" value="CyoE_CtaB"/>
    <property type="match status" value="1"/>
</dbReference>
<dbReference type="GO" id="GO:0005886">
    <property type="term" value="C:plasma membrane"/>
    <property type="evidence" value="ECO:0007669"/>
    <property type="project" value="UniProtKB-SubCell"/>
</dbReference>
<organism evidence="16 17">
    <name type="scientific">Streptomyces antimycoticus</name>
    <dbReference type="NCBI Taxonomy" id="68175"/>
    <lineage>
        <taxon>Bacteria</taxon>
        <taxon>Bacillati</taxon>
        <taxon>Actinomycetota</taxon>
        <taxon>Actinomycetes</taxon>
        <taxon>Kitasatosporales</taxon>
        <taxon>Streptomycetaceae</taxon>
        <taxon>Streptomyces</taxon>
        <taxon>Streptomyces violaceusniger group</taxon>
    </lineage>
</organism>
<keyword evidence="6 14" id="KW-0812">Transmembrane</keyword>
<comment type="miscellaneous">
    <text evidence="14">Carbon 2 of the heme B porphyrin ring is defined according to the Fischer nomenclature.</text>
</comment>
<comment type="caution">
    <text evidence="16">The sequence shown here is derived from an EMBL/GenBank/DDBJ whole genome shotgun (WGS) entry which is preliminary data.</text>
</comment>
<dbReference type="Pfam" id="PF01040">
    <property type="entry name" value="UbiA"/>
    <property type="match status" value="1"/>
</dbReference>
<evidence type="ECO:0000256" key="7">
    <source>
        <dbReference type="ARBA" id="ARBA00022989"/>
    </source>
</evidence>
<evidence type="ECO:0000256" key="12">
    <source>
        <dbReference type="ARBA" id="ARBA00042475"/>
    </source>
</evidence>
<comment type="similarity">
    <text evidence="14">Belongs to the UbiA prenyltransferase family. Protoheme IX farnesyltransferase subfamily.</text>
</comment>
<comment type="pathway">
    <text evidence="2 14">Porphyrin-containing compound metabolism; heme O biosynthesis; heme O from protoheme: step 1/1.</text>
</comment>
<evidence type="ECO:0000256" key="5">
    <source>
        <dbReference type="ARBA" id="ARBA00022679"/>
    </source>
</evidence>
<feature type="transmembrane region" description="Helical" evidence="14">
    <location>
        <begin position="168"/>
        <end position="185"/>
    </location>
</feature>
<dbReference type="GO" id="GO:0008495">
    <property type="term" value="F:protoheme IX farnesyltransferase activity"/>
    <property type="evidence" value="ECO:0007669"/>
    <property type="project" value="UniProtKB-UniRule"/>
</dbReference>
<evidence type="ECO:0000256" key="15">
    <source>
        <dbReference type="SAM" id="MobiDB-lite"/>
    </source>
</evidence>
<dbReference type="InterPro" id="IPR044878">
    <property type="entry name" value="UbiA_sf"/>
</dbReference>
<evidence type="ECO:0000313" key="16">
    <source>
        <dbReference type="EMBL" id="MEE4583135.1"/>
    </source>
</evidence>
<accession>A0ABD5J593</accession>
<evidence type="ECO:0000256" key="9">
    <source>
        <dbReference type="ARBA" id="ARBA00023136"/>
    </source>
</evidence>
<feature type="region of interest" description="Disordered" evidence="15">
    <location>
        <begin position="1"/>
        <end position="20"/>
    </location>
</feature>
<evidence type="ECO:0000256" key="4">
    <source>
        <dbReference type="ARBA" id="ARBA00022475"/>
    </source>
</evidence>
<feature type="transmembrane region" description="Helical" evidence="14">
    <location>
        <begin position="114"/>
        <end position="136"/>
    </location>
</feature>
<dbReference type="EC" id="2.5.1.141" evidence="3 14"/>
<dbReference type="NCBIfam" id="NF003349">
    <property type="entry name" value="PRK04375.1-2"/>
    <property type="match status" value="1"/>
</dbReference>
<dbReference type="PANTHER" id="PTHR43448">
    <property type="entry name" value="PROTOHEME IX FARNESYLTRANSFERASE, MITOCHONDRIAL"/>
    <property type="match status" value="1"/>
</dbReference>
<comment type="function">
    <text evidence="14">Converts heme B (protoheme IX) to heme O by substitution of the vinyl group on carbon 2 of heme B porphyrin ring with a hydroxyethyl farnesyl side group.</text>
</comment>
<dbReference type="PROSITE" id="PS00943">
    <property type="entry name" value="UBIA"/>
    <property type="match status" value="1"/>
</dbReference>
<protein>
    <recommendedName>
        <fullName evidence="11 14">Protoheme IX farnesyltransferase</fullName>
        <ecNumber evidence="3 14">2.5.1.141</ecNumber>
    </recommendedName>
    <alternativeName>
        <fullName evidence="12 14">Heme B farnesyltransferase</fullName>
    </alternativeName>
    <alternativeName>
        <fullName evidence="10 14">Heme O synthase</fullName>
    </alternativeName>
</protein>
<keyword evidence="5 14" id="KW-0808">Transferase</keyword>
<evidence type="ECO:0000256" key="1">
    <source>
        <dbReference type="ARBA" id="ARBA00004651"/>
    </source>
</evidence>
<feature type="transmembrane region" description="Helical" evidence="14">
    <location>
        <begin position="47"/>
        <end position="66"/>
    </location>
</feature>
<keyword evidence="4 14" id="KW-1003">Cell membrane</keyword>
<dbReference type="EMBL" id="JAZBJQ010000004">
    <property type="protein sequence ID" value="MEE4583135.1"/>
    <property type="molecule type" value="Genomic_DNA"/>
</dbReference>
<evidence type="ECO:0000256" key="11">
    <source>
        <dbReference type="ARBA" id="ARBA00040810"/>
    </source>
</evidence>
<evidence type="ECO:0000256" key="3">
    <source>
        <dbReference type="ARBA" id="ARBA00012292"/>
    </source>
</evidence>
<dbReference type="CDD" id="cd13957">
    <property type="entry name" value="PT_UbiA_Cox10"/>
    <property type="match status" value="1"/>
</dbReference>
<dbReference type="FunFam" id="1.10.357.140:FF:000001">
    <property type="entry name" value="Protoheme IX farnesyltransferase"/>
    <property type="match status" value="1"/>
</dbReference>
<feature type="transmembrane region" description="Helical" evidence="14">
    <location>
        <begin position="242"/>
        <end position="260"/>
    </location>
</feature>
<proteinExistence type="inferred from homology"/>
<dbReference type="Gene3D" id="1.10.357.140">
    <property type="entry name" value="UbiA prenyltransferase"/>
    <property type="match status" value="1"/>
</dbReference>
<gene>
    <name evidence="14" type="primary">ctaB</name>
    <name evidence="16" type="ORF">V2K49_08165</name>
</gene>
<keyword evidence="7 14" id="KW-1133">Transmembrane helix</keyword>
<dbReference type="Proteomes" id="UP001354649">
    <property type="component" value="Unassembled WGS sequence"/>
</dbReference>
<sequence length="326" mass="36190">MRTTKDRNSEERSEQIASHLTRDPSDSIAYRRFLHVRAYVVMTKPRVMELLLVTTVPTMVLAHGGLPNLSLIVVTLIGGAASSGSASAFNMYLDRDMDARMRRTSGRPLVTGEVTPRCGLIFAWLLAISSTVWFWWLVNYLAAVLSVSAILWYVVVYTILLKRRTEQNIVWGGIAGCFPAVIGWASGTGTVAWPAVILFLVIFFWTPAHYWPLSVKYGEDYRRVGVPMLGAVHGIEHVAKRVIAYAVVTVMTSILLIPIAGMSWTYAMVAVVGGAWFVWEALRLQAAARRAEAAARPMRMFVVSNAYLALLFAAVAIDTLMKYRLS</sequence>